<protein>
    <recommendedName>
        <fullName evidence="9">Glucosidase II subunit alpha</fullName>
    </recommendedName>
</protein>
<dbReference type="SUPFAM" id="SSF74650">
    <property type="entry name" value="Galactose mutarotase-like"/>
    <property type="match status" value="1"/>
</dbReference>
<dbReference type="Pfam" id="PF01055">
    <property type="entry name" value="Glyco_hydro_31_2nd"/>
    <property type="match status" value="1"/>
</dbReference>
<keyword evidence="4 12" id="KW-0732">Signal</keyword>
<dbReference type="Pfam" id="PF21365">
    <property type="entry name" value="Glyco_hydro_31_3rd"/>
    <property type="match status" value="1"/>
</dbReference>
<dbReference type="EMBL" id="QUTE01009195">
    <property type="protein sequence ID" value="RHZ20237.1"/>
    <property type="molecule type" value="Genomic_DNA"/>
</dbReference>
<evidence type="ECO:0000256" key="10">
    <source>
        <dbReference type="RuleBase" id="RU361185"/>
    </source>
</evidence>
<comment type="subcellular location">
    <subcellularLocation>
        <location evidence="1">Endoplasmic reticulum</location>
    </subcellularLocation>
</comment>
<accession>A0A397F8H4</accession>
<dbReference type="FunFam" id="3.20.20.80:FF:000039">
    <property type="entry name" value="Glucosidase, alpha neutral C"/>
    <property type="match status" value="1"/>
</dbReference>
<evidence type="ECO:0000256" key="9">
    <source>
        <dbReference type="ARBA" id="ARBA00042895"/>
    </source>
</evidence>
<evidence type="ECO:0000313" key="17">
    <source>
        <dbReference type="Proteomes" id="UP000266196"/>
    </source>
</evidence>
<feature type="domain" description="Glycoside hydrolase family 31 TIM barrel" evidence="13">
    <location>
        <begin position="431"/>
        <end position="771"/>
    </location>
</feature>
<dbReference type="SUPFAM" id="SSF51445">
    <property type="entry name" value="(Trans)glycosidases"/>
    <property type="match status" value="1"/>
</dbReference>
<dbReference type="CDD" id="cd06603">
    <property type="entry name" value="GH31_GANC_GANAB_alpha"/>
    <property type="match status" value="1"/>
</dbReference>
<dbReference type="PANTHER" id="PTHR22762">
    <property type="entry name" value="ALPHA-GLUCOSIDASE"/>
    <property type="match status" value="1"/>
</dbReference>
<organism evidence="16 17">
    <name type="scientific">Aphanomyces astaci</name>
    <name type="common">Crayfish plague agent</name>
    <dbReference type="NCBI Taxonomy" id="112090"/>
    <lineage>
        <taxon>Eukaryota</taxon>
        <taxon>Sar</taxon>
        <taxon>Stramenopiles</taxon>
        <taxon>Oomycota</taxon>
        <taxon>Saprolegniomycetes</taxon>
        <taxon>Saprolegniales</taxon>
        <taxon>Verrucalvaceae</taxon>
        <taxon>Aphanomyces</taxon>
    </lineage>
</organism>
<dbReference type="InterPro" id="IPR048395">
    <property type="entry name" value="Glyco_hydro_31_C"/>
</dbReference>
<dbReference type="GO" id="GO:0030246">
    <property type="term" value="F:carbohydrate binding"/>
    <property type="evidence" value="ECO:0007669"/>
    <property type="project" value="InterPro"/>
</dbReference>
<dbReference type="PANTHER" id="PTHR22762:SF54">
    <property type="entry name" value="BCDNA.GH04962"/>
    <property type="match status" value="1"/>
</dbReference>
<dbReference type="Gene3D" id="2.60.40.1180">
    <property type="entry name" value="Golgi alpha-mannosidase II"/>
    <property type="match status" value="2"/>
</dbReference>
<keyword evidence="5 10" id="KW-0378">Hydrolase</keyword>
<comment type="pathway">
    <text evidence="2">Glycan metabolism; N-glycan metabolism.</text>
</comment>
<dbReference type="Gene3D" id="2.60.40.1760">
    <property type="entry name" value="glycosyl hydrolase (family 31)"/>
    <property type="match status" value="1"/>
</dbReference>
<dbReference type="InterPro" id="IPR000322">
    <property type="entry name" value="Glyco_hydro_31_TIM"/>
</dbReference>
<keyword evidence="6" id="KW-0256">Endoplasmic reticulum</keyword>
<evidence type="ECO:0000256" key="3">
    <source>
        <dbReference type="ARBA" id="ARBA00007806"/>
    </source>
</evidence>
<evidence type="ECO:0000256" key="8">
    <source>
        <dbReference type="ARBA" id="ARBA00023295"/>
    </source>
</evidence>
<dbReference type="VEuPathDB" id="FungiDB:H257_03932"/>
<dbReference type="InterPro" id="IPR013780">
    <property type="entry name" value="Glyco_hydro_b"/>
</dbReference>
<evidence type="ECO:0000313" key="16">
    <source>
        <dbReference type="EMBL" id="RHZ20237.1"/>
    </source>
</evidence>
<evidence type="ECO:0000259" key="15">
    <source>
        <dbReference type="Pfam" id="PF21365"/>
    </source>
</evidence>
<feature type="chain" id="PRO_5017244184" description="Glucosidase II subunit alpha" evidence="12">
    <location>
        <begin position="27"/>
        <end position="1017"/>
    </location>
</feature>
<sequence length="1017" mass="113104">MVGFGRVSTWLAAALAIAALSSSVDAVDRSKFRRCDQAAFCSSQRQTVGSSDTSTYSLLAKPDAATSSSSVYYFSLVPSTSKKPLHASLSFLQSGAVRLRTSEVAFDGALFDAHNAENDLTKPRWQPKDVLVDTTHSSFELTTSSPLTSIAAEDVAFLSTADVPTLVVLRGKPRAFAMEVYVNGELVVSTNTLGKLHYDARKDKNNDSNAATSSADDAASGVDVHGGKEIVDYGEDGLAIYSDGTHQVKGTTETPAPVDDSSTWQESFGGHSDTKKFGSTAVGLDIHFHGQDRHLYGIPEHATDFVLKDTLSRDKYVQTQTQNVVAYNPFPSTPVTDPYRLYNLDVFEYELNEPMALYGHIPMLMAASPSNTVGVFWYNPSETFVDIATPSTTQKSTHWMSESGWIDLFVLPGPTPAAVSDQFTQLTGRASLPPVFALGYHQCRWNYKNELDVSRVDQGFDTHVIPYDVLWLDIEHTDGKRYFTWDQHAFPTPVDMQASLSAVGRKMVTIVDPHMKRDANYAVHTDAQAQQVYITDENGNEFDGWCWPGSSSYVDFTSDKARRWWASQFRLDKYIGSTLDLYTWNDMNEPSVFNGPEVSMRKNCLSRAGVEHREWHNLYGYYMQRATMEGQLVRQLPEVPPSDQPIPLTAAVERPFVLSRAFFAGSQRYGAIWTGDNKADWGHLDYSTKMLLSMSVASLTFVGADVGGFFGNPDAELVTRWSQAATYQPFFRGHAHHDSDRREPWVFGEPHTGRIREAIRRRYVILPYLYTVFHTCSVSGLPVMRPLWMEFSTDAKAFGVEDAFLLGGDILVHPITSAGTTSADVYLPGTDVWYNINESPPLQFRTDNMLFGCSYKRLVGGTTYSVAAPIDYIPVFQRGGSIVPQRWRVRRSSALMRHDPYTLVVALNHAKAAVGELYVDDEHTFAFETDHKFTQVQFAFEYGILRSHVGSVGFDAADVKIERIVVVGLQQEPTTVKLFSDDGDVVELETAYDAIEDALTIRKPNVAVTSAWTIQFA</sequence>
<feature type="region of interest" description="Disordered" evidence="11">
    <location>
        <begin position="250"/>
        <end position="270"/>
    </location>
</feature>
<evidence type="ECO:0000256" key="1">
    <source>
        <dbReference type="ARBA" id="ARBA00004240"/>
    </source>
</evidence>
<keyword evidence="8 10" id="KW-0326">Glycosidase</keyword>
<dbReference type="CDD" id="cd14752">
    <property type="entry name" value="GH31_N"/>
    <property type="match status" value="1"/>
</dbReference>
<feature type="signal peptide" evidence="12">
    <location>
        <begin position="1"/>
        <end position="26"/>
    </location>
</feature>
<keyword evidence="7" id="KW-0325">Glycoprotein</keyword>
<feature type="domain" description="Glycosyl hydrolase family 31 C-terminal" evidence="15">
    <location>
        <begin position="780"/>
        <end position="883"/>
    </location>
</feature>
<dbReference type="SUPFAM" id="SSF51011">
    <property type="entry name" value="Glycosyl hydrolase domain"/>
    <property type="match status" value="1"/>
</dbReference>
<evidence type="ECO:0000256" key="6">
    <source>
        <dbReference type="ARBA" id="ARBA00022824"/>
    </source>
</evidence>
<reference evidence="16 17" key="1">
    <citation type="submission" date="2018-08" db="EMBL/GenBank/DDBJ databases">
        <title>Aphanomyces genome sequencing and annotation.</title>
        <authorList>
            <person name="Minardi D."/>
            <person name="Oidtmann B."/>
            <person name="Van Der Giezen M."/>
            <person name="Studholme D.J."/>
        </authorList>
    </citation>
    <scope>NUCLEOTIDE SEQUENCE [LARGE SCALE GENOMIC DNA]</scope>
    <source>
        <strain evidence="16 17">197901</strain>
    </source>
</reference>
<feature type="compositionally biased region" description="Polar residues" evidence="11">
    <location>
        <begin position="250"/>
        <end position="266"/>
    </location>
</feature>
<evidence type="ECO:0000256" key="11">
    <source>
        <dbReference type="SAM" id="MobiDB-lite"/>
    </source>
</evidence>
<dbReference type="GO" id="GO:0006491">
    <property type="term" value="P:N-glycan processing"/>
    <property type="evidence" value="ECO:0007669"/>
    <property type="project" value="TreeGrafter"/>
</dbReference>
<dbReference type="Gene3D" id="3.20.20.80">
    <property type="entry name" value="Glycosidases"/>
    <property type="match status" value="2"/>
</dbReference>
<evidence type="ECO:0000259" key="14">
    <source>
        <dbReference type="Pfam" id="PF13802"/>
    </source>
</evidence>
<comment type="caution">
    <text evidence="16">The sequence shown here is derived from an EMBL/GenBank/DDBJ whole genome shotgun (WGS) entry which is preliminary data.</text>
</comment>
<dbReference type="Pfam" id="PF13802">
    <property type="entry name" value="Gal_mutarotas_2"/>
    <property type="match status" value="1"/>
</dbReference>
<name>A0A397F8H4_APHAT</name>
<comment type="similarity">
    <text evidence="3 10">Belongs to the glycosyl hydrolase 31 family.</text>
</comment>
<dbReference type="AlphaFoldDB" id="A0A397F8H4"/>
<dbReference type="GO" id="GO:0090599">
    <property type="term" value="F:alpha-glucosidase activity"/>
    <property type="evidence" value="ECO:0007669"/>
    <property type="project" value="TreeGrafter"/>
</dbReference>
<evidence type="ECO:0000256" key="2">
    <source>
        <dbReference type="ARBA" id="ARBA00004833"/>
    </source>
</evidence>
<dbReference type="InterPro" id="IPR025887">
    <property type="entry name" value="Glyco_hydro_31_N_dom"/>
</dbReference>
<evidence type="ECO:0000256" key="7">
    <source>
        <dbReference type="ARBA" id="ARBA00023180"/>
    </source>
</evidence>
<evidence type="ECO:0000256" key="12">
    <source>
        <dbReference type="SAM" id="SignalP"/>
    </source>
</evidence>
<proteinExistence type="inferred from homology"/>
<dbReference type="InterPro" id="IPR011013">
    <property type="entry name" value="Gal_mutarotase_sf_dom"/>
</dbReference>
<feature type="domain" description="Glycoside hydrolase family 31 N-terminal" evidence="14">
    <location>
        <begin position="87"/>
        <end position="386"/>
    </location>
</feature>
<dbReference type="GO" id="GO:0005783">
    <property type="term" value="C:endoplasmic reticulum"/>
    <property type="evidence" value="ECO:0007669"/>
    <property type="project" value="UniProtKB-SubCell"/>
</dbReference>
<dbReference type="Proteomes" id="UP000266196">
    <property type="component" value="Unassembled WGS sequence"/>
</dbReference>
<gene>
    <name evidence="16" type="ORF">DYB31_000145</name>
</gene>
<evidence type="ECO:0000256" key="5">
    <source>
        <dbReference type="ARBA" id="ARBA00022801"/>
    </source>
</evidence>
<dbReference type="GO" id="GO:0005975">
    <property type="term" value="P:carbohydrate metabolic process"/>
    <property type="evidence" value="ECO:0007669"/>
    <property type="project" value="InterPro"/>
</dbReference>
<evidence type="ECO:0000256" key="4">
    <source>
        <dbReference type="ARBA" id="ARBA00022729"/>
    </source>
</evidence>
<evidence type="ECO:0000259" key="13">
    <source>
        <dbReference type="Pfam" id="PF01055"/>
    </source>
</evidence>
<dbReference type="InterPro" id="IPR017853">
    <property type="entry name" value="GH"/>
</dbReference>